<evidence type="ECO:0000259" key="1">
    <source>
        <dbReference type="Pfam" id="PF12697"/>
    </source>
</evidence>
<accession>A0A540VEK2</accession>
<keyword evidence="3" id="KW-1185">Reference proteome</keyword>
<dbReference type="PRINTS" id="PR00111">
    <property type="entry name" value="ABHYDROLASE"/>
</dbReference>
<dbReference type="Gene3D" id="3.40.50.1820">
    <property type="entry name" value="alpha/beta hydrolase"/>
    <property type="match status" value="1"/>
</dbReference>
<dbReference type="AlphaFoldDB" id="A0A540VEK2"/>
<gene>
    <name evidence="2" type="ORF">FKZ61_13590</name>
</gene>
<evidence type="ECO:0000313" key="3">
    <source>
        <dbReference type="Proteomes" id="UP000317371"/>
    </source>
</evidence>
<dbReference type="InParanoid" id="A0A540VEK2"/>
<evidence type="ECO:0000313" key="2">
    <source>
        <dbReference type="EMBL" id="TQE95195.1"/>
    </source>
</evidence>
<dbReference type="EMBL" id="VIGC01000016">
    <property type="protein sequence ID" value="TQE95195.1"/>
    <property type="molecule type" value="Genomic_DNA"/>
</dbReference>
<dbReference type="SUPFAM" id="SSF53474">
    <property type="entry name" value="alpha/beta-Hydrolases"/>
    <property type="match status" value="1"/>
</dbReference>
<proteinExistence type="predicted"/>
<dbReference type="OrthoDB" id="9775557at2"/>
<dbReference type="Proteomes" id="UP000317371">
    <property type="component" value="Unassembled WGS sequence"/>
</dbReference>
<name>A0A540VEK2_9CHLR</name>
<dbReference type="InterPro" id="IPR029058">
    <property type="entry name" value="AB_hydrolase_fold"/>
</dbReference>
<sequence length="276" mass="30041">MAQWHADTIESNGIRIHYTRTGGDKPPVVLAHGFSDDGLCWTPVAEILQADYDVIMVDARGHGRSDAPDEGYTPAHMAADLAGVITGLGLHKPAVLGHSMGGSTAMALAGLYPELPGAILVEDSGARNYMEDNSAEAQERRRQWHDRMVKLKGMSREALLDYARTNMPTWPEAELGPWVDAKLRFNLKALNRGGATGMDWDQILRSITCPALLLTADPELGAMVTAERAAQMQALIPQLQVVHIPGAGHNIRREQFGPYMEAVRNFLAQVTQGARG</sequence>
<feature type="domain" description="AB hydrolase-1" evidence="1">
    <location>
        <begin position="28"/>
        <end position="250"/>
    </location>
</feature>
<organism evidence="2 3">
    <name type="scientific">Litorilinea aerophila</name>
    <dbReference type="NCBI Taxonomy" id="1204385"/>
    <lineage>
        <taxon>Bacteria</taxon>
        <taxon>Bacillati</taxon>
        <taxon>Chloroflexota</taxon>
        <taxon>Caldilineae</taxon>
        <taxon>Caldilineales</taxon>
        <taxon>Caldilineaceae</taxon>
        <taxon>Litorilinea</taxon>
    </lineage>
</organism>
<dbReference type="RefSeq" id="WP_141610686.1">
    <property type="nucleotide sequence ID" value="NZ_VIGC02000016.1"/>
</dbReference>
<keyword evidence="2" id="KW-0378">Hydrolase</keyword>
<dbReference type="GO" id="GO:0016787">
    <property type="term" value="F:hydrolase activity"/>
    <property type="evidence" value="ECO:0007669"/>
    <property type="project" value="UniProtKB-KW"/>
</dbReference>
<dbReference type="InterPro" id="IPR000073">
    <property type="entry name" value="AB_hydrolase_1"/>
</dbReference>
<reference evidence="2 3" key="1">
    <citation type="submission" date="2019-06" db="EMBL/GenBank/DDBJ databases">
        <title>Genome sequence of Litorilinea aerophila BAA-2444.</title>
        <authorList>
            <person name="Maclea K.S."/>
            <person name="Maurais E.G."/>
            <person name="Iannazzi L.C."/>
        </authorList>
    </citation>
    <scope>NUCLEOTIDE SEQUENCE [LARGE SCALE GENOMIC DNA]</scope>
    <source>
        <strain evidence="2 3">ATCC BAA-2444</strain>
    </source>
</reference>
<dbReference type="PANTHER" id="PTHR43798">
    <property type="entry name" value="MONOACYLGLYCEROL LIPASE"/>
    <property type="match status" value="1"/>
</dbReference>
<comment type="caution">
    <text evidence="2">The sequence shown here is derived from an EMBL/GenBank/DDBJ whole genome shotgun (WGS) entry which is preliminary data.</text>
</comment>
<protein>
    <submittedName>
        <fullName evidence="2">Alpha/beta hydrolase</fullName>
    </submittedName>
</protein>
<dbReference type="InterPro" id="IPR050266">
    <property type="entry name" value="AB_hydrolase_sf"/>
</dbReference>
<dbReference type="Pfam" id="PF12697">
    <property type="entry name" value="Abhydrolase_6"/>
    <property type="match status" value="1"/>
</dbReference>